<evidence type="ECO:0000256" key="4">
    <source>
        <dbReference type="ARBA" id="ARBA00023172"/>
    </source>
</evidence>
<dbReference type="EMBL" id="RRUC01000002">
    <property type="protein sequence ID" value="RRN06280.1"/>
    <property type="molecule type" value="Genomic_DNA"/>
</dbReference>
<name>A0A3R8LGW7_BIBTR</name>
<dbReference type="PANTHER" id="PTHR33258">
    <property type="entry name" value="TRANSPOSASE INSL FOR INSERTION SEQUENCE ELEMENT IS186A-RELATED"/>
    <property type="match status" value="1"/>
</dbReference>
<evidence type="ECO:0000259" key="6">
    <source>
        <dbReference type="Pfam" id="PF14294"/>
    </source>
</evidence>
<keyword evidence="2" id="KW-0815">Transposition</keyword>
<dbReference type="InterPro" id="IPR047952">
    <property type="entry name" value="Transpos_IS4"/>
</dbReference>
<keyword evidence="3" id="KW-0238">DNA-binding</keyword>
<feature type="domain" description="DUF4372" evidence="6">
    <location>
        <begin position="4"/>
        <end position="61"/>
    </location>
</feature>
<comment type="similarity">
    <text evidence="1">Belongs to the transposase 11 family.</text>
</comment>
<gene>
    <name evidence="7" type="ORF">EIM44_00225</name>
</gene>
<evidence type="ECO:0000256" key="1">
    <source>
        <dbReference type="ARBA" id="ARBA00010075"/>
    </source>
</evidence>
<comment type="caution">
    <text evidence="7">The sequence shown here is derived from an EMBL/GenBank/DDBJ whole genome shotgun (WGS) entry which is preliminary data.</text>
</comment>
<sequence length="383" mass="44423">MKLKEILRYIPKEQLRIFALEHHVDHQVKKLSGEVMFYLLLFSALNVRQTSLRTLESIFSSKSFRGLFDKPIKSAKYNSISDRLRTINPDYFEAIFDTVFRQYNEKYLTVKDNILLFDSTIVTLSSKLLKHGLKVGSSNNVKGIKYSIAFSSVPIKSKLFLLPQYSSEDVALKELINDCNPSKGQVLLFDIGIQSRQTFDDFTDAEHYFITRLREETRYKIINENSLSSDIETDSLIIESDLSVKLFNKYNKETKHTYRLIKTRKKSSSEPLYFLTNNNNYSAKEISDLYKKRWEIEVFFKFIKQNLSFSHLLSRNENGMKVEMYITLIAAILLIVYKKENKLSGFKIAKLKSALELESLLIKEIVEICGGDPNKVDSVWAPS</sequence>
<evidence type="ECO:0000259" key="5">
    <source>
        <dbReference type="Pfam" id="PF01609"/>
    </source>
</evidence>
<organism evidence="7 8">
    <name type="scientific">Bibersteinia trehalosi</name>
    <name type="common">Pasteurella trehalosi</name>
    <dbReference type="NCBI Taxonomy" id="47735"/>
    <lineage>
        <taxon>Bacteria</taxon>
        <taxon>Pseudomonadati</taxon>
        <taxon>Pseudomonadota</taxon>
        <taxon>Gammaproteobacteria</taxon>
        <taxon>Pasteurellales</taxon>
        <taxon>Pasteurellaceae</taxon>
        <taxon>Bibersteinia</taxon>
    </lineage>
</organism>
<keyword evidence="4" id="KW-0233">DNA recombination</keyword>
<dbReference type="PANTHER" id="PTHR33258:SF1">
    <property type="entry name" value="TRANSPOSASE INSL FOR INSERTION SEQUENCE ELEMENT IS186A-RELATED"/>
    <property type="match status" value="1"/>
</dbReference>
<dbReference type="Pfam" id="PF14294">
    <property type="entry name" value="DUF4372"/>
    <property type="match status" value="1"/>
</dbReference>
<dbReference type="Proteomes" id="UP000276010">
    <property type="component" value="Unassembled WGS sequence"/>
</dbReference>
<feature type="domain" description="Transposase IS4-like" evidence="5">
    <location>
        <begin position="112"/>
        <end position="333"/>
    </location>
</feature>
<dbReference type="InterPro" id="IPR012337">
    <property type="entry name" value="RNaseH-like_sf"/>
</dbReference>
<dbReference type="SUPFAM" id="SSF53098">
    <property type="entry name" value="Ribonuclease H-like"/>
    <property type="match status" value="1"/>
</dbReference>
<dbReference type="GO" id="GO:0004803">
    <property type="term" value="F:transposase activity"/>
    <property type="evidence" value="ECO:0007669"/>
    <property type="project" value="InterPro"/>
</dbReference>
<dbReference type="AlphaFoldDB" id="A0A3R8LGW7"/>
<dbReference type="InterPro" id="IPR025399">
    <property type="entry name" value="DUF4372"/>
</dbReference>
<evidence type="ECO:0000256" key="2">
    <source>
        <dbReference type="ARBA" id="ARBA00022578"/>
    </source>
</evidence>
<dbReference type="RefSeq" id="WP_125134265.1">
    <property type="nucleotide sequence ID" value="NZ_RRUC01000002.1"/>
</dbReference>
<evidence type="ECO:0000256" key="3">
    <source>
        <dbReference type="ARBA" id="ARBA00023125"/>
    </source>
</evidence>
<dbReference type="Pfam" id="PF01609">
    <property type="entry name" value="DDE_Tnp_1"/>
    <property type="match status" value="1"/>
</dbReference>
<protein>
    <submittedName>
        <fullName evidence="7">IS4 family transposase</fullName>
    </submittedName>
</protein>
<evidence type="ECO:0000313" key="8">
    <source>
        <dbReference type="Proteomes" id="UP000276010"/>
    </source>
</evidence>
<accession>A0A3R8LGW7</accession>
<dbReference type="Gene3D" id="3.90.350.10">
    <property type="entry name" value="Transposase Inhibitor Protein From Tn5, Chain A, domain 1"/>
    <property type="match status" value="1"/>
</dbReference>
<dbReference type="GO" id="GO:0006313">
    <property type="term" value="P:DNA transposition"/>
    <property type="evidence" value="ECO:0007669"/>
    <property type="project" value="InterPro"/>
</dbReference>
<reference evidence="7 8" key="1">
    <citation type="submission" date="2018-11" db="EMBL/GenBank/DDBJ databases">
        <title>Whole genome sequence of Bibersteinia trehalosi strain OADDL-BT1 an multidrug resistant pathogen isolate.</title>
        <authorList>
            <person name="Couger M."/>
            <person name="Ramachandran A."/>
        </authorList>
    </citation>
    <scope>NUCLEOTIDE SEQUENCE [LARGE SCALE GENOMIC DNA]</scope>
    <source>
        <strain evidence="7 8">OADDL-BT1</strain>
    </source>
</reference>
<dbReference type="InterPro" id="IPR002559">
    <property type="entry name" value="Transposase_11"/>
</dbReference>
<dbReference type="NCBIfam" id="NF033592">
    <property type="entry name" value="transpos_IS4_1"/>
    <property type="match status" value="1"/>
</dbReference>
<dbReference type="GO" id="GO:0003677">
    <property type="term" value="F:DNA binding"/>
    <property type="evidence" value="ECO:0007669"/>
    <property type="project" value="UniProtKB-KW"/>
</dbReference>
<evidence type="ECO:0000313" key="7">
    <source>
        <dbReference type="EMBL" id="RRN06280.1"/>
    </source>
</evidence>
<proteinExistence type="inferred from homology"/>